<comment type="cofactor">
    <cofactor evidence="1 13">
        <name>heme</name>
        <dbReference type="ChEBI" id="CHEBI:30413"/>
    </cofactor>
</comment>
<dbReference type="GO" id="GO:0016020">
    <property type="term" value="C:membrane"/>
    <property type="evidence" value="ECO:0007669"/>
    <property type="project" value="UniProtKB-SubCell"/>
</dbReference>
<evidence type="ECO:0000256" key="5">
    <source>
        <dbReference type="ARBA" id="ARBA00022617"/>
    </source>
</evidence>
<evidence type="ECO:0000256" key="6">
    <source>
        <dbReference type="ARBA" id="ARBA00022692"/>
    </source>
</evidence>
<dbReference type="GO" id="GO:0004497">
    <property type="term" value="F:monooxygenase activity"/>
    <property type="evidence" value="ECO:0007669"/>
    <property type="project" value="UniProtKB-KW"/>
</dbReference>
<dbReference type="PANTHER" id="PTHR46300:SF2">
    <property type="entry name" value="CYTOCHROME P450 MONOOXYGENASE ALNH-RELATED"/>
    <property type="match status" value="1"/>
</dbReference>
<dbReference type="RefSeq" id="XP_040770559.1">
    <property type="nucleotide sequence ID" value="XM_040911839.1"/>
</dbReference>
<dbReference type="InParanoid" id="A0A165IGR2"/>
<protein>
    <submittedName>
        <fullName evidence="14">Cytochrome P450</fullName>
    </submittedName>
</protein>
<dbReference type="AlphaFoldDB" id="A0A165IGR2"/>
<evidence type="ECO:0000256" key="10">
    <source>
        <dbReference type="ARBA" id="ARBA00023004"/>
    </source>
</evidence>
<evidence type="ECO:0000256" key="7">
    <source>
        <dbReference type="ARBA" id="ARBA00022723"/>
    </source>
</evidence>
<keyword evidence="7 13" id="KW-0479">Metal-binding</keyword>
<reference evidence="14 15" key="1">
    <citation type="journal article" date="2016" name="Mol. Biol. Evol.">
        <title>Comparative Genomics of Early-Diverging Mushroom-Forming Fungi Provides Insights into the Origins of Lignocellulose Decay Capabilities.</title>
        <authorList>
            <person name="Nagy L.G."/>
            <person name="Riley R."/>
            <person name="Tritt A."/>
            <person name="Adam C."/>
            <person name="Daum C."/>
            <person name="Floudas D."/>
            <person name="Sun H."/>
            <person name="Yadav J.S."/>
            <person name="Pangilinan J."/>
            <person name="Larsson K.H."/>
            <person name="Matsuura K."/>
            <person name="Barry K."/>
            <person name="Labutti K."/>
            <person name="Kuo R."/>
            <person name="Ohm R.A."/>
            <person name="Bhattacharya S.S."/>
            <person name="Shirouzu T."/>
            <person name="Yoshinaga Y."/>
            <person name="Martin F.M."/>
            <person name="Grigoriev I.V."/>
            <person name="Hibbett D.S."/>
        </authorList>
    </citation>
    <scope>NUCLEOTIDE SEQUENCE [LARGE SCALE GENOMIC DNA]</scope>
    <source>
        <strain evidence="14 15">93-53</strain>
    </source>
</reference>
<dbReference type="SUPFAM" id="SSF48264">
    <property type="entry name" value="Cytochrome P450"/>
    <property type="match status" value="1"/>
</dbReference>
<evidence type="ECO:0000256" key="9">
    <source>
        <dbReference type="ARBA" id="ARBA00023002"/>
    </source>
</evidence>
<dbReference type="InterPro" id="IPR050364">
    <property type="entry name" value="Cytochrome_P450_fung"/>
</dbReference>
<keyword evidence="5 13" id="KW-0349">Heme</keyword>
<keyword evidence="12" id="KW-0472">Membrane</keyword>
<dbReference type="GeneID" id="63828867"/>
<dbReference type="GO" id="GO:0005506">
    <property type="term" value="F:iron ion binding"/>
    <property type="evidence" value="ECO:0007669"/>
    <property type="project" value="InterPro"/>
</dbReference>
<feature type="binding site" description="axial binding residue" evidence="13">
    <location>
        <position position="473"/>
    </location>
    <ligand>
        <name>heme</name>
        <dbReference type="ChEBI" id="CHEBI:30413"/>
    </ligand>
    <ligandPart>
        <name>Fe</name>
        <dbReference type="ChEBI" id="CHEBI:18248"/>
    </ligandPart>
</feature>
<dbReference type="Proteomes" id="UP000076871">
    <property type="component" value="Unassembled WGS sequence"/>
</dbReference>
<evidence type="ECO:0000256" key="11">
    <source>
        <dbReference type="ARBA" id="ARBA00023033"/>
    </source>
</evidence>
<name>A0A165IGR2_9APHY</name>
<dbReference type="GO" id="GO:0016705">
    <property type="term" value="F:oxidoreductase activity, acting on paired donors, with incorporation or reduction of molecular oxygen"/>
    <property type="evidence" value="ECO:0007669"/>
    <property type="project" value="InterPro"/>
</dbReference>
<proteinExistence type="inferred from homology"/>
<dbReference type="Gene3D" id="1.10.630.10">
    <property type="entry name" value="Cytochrome P450"/>
    <property type="match status" value="1"/>
</dbReference>
<evidence type="ECO:0000256" key="1">
    <source>
        <dbReference type="ARBA" id="ARBA00001971"/>
    </source>
</evidence>
<evidence type="ECO:0000256" key="2">
    <source>
        <dbReference type="ARBA" id="ARBA00004370"/>
    </source>
</evidence>
<evidence type="ECO:0000256" key="8">
    <source>
        <dbReference type="ARBA" id="ARBA00022989"/>
    </source>
</evidence>
<gene>
    <name evidence="14" type="ORF">LAESUDRAFT_754071</name>
</gene>
<dbReference type="EMBL" id="KV427605">
    <property type="protein sequence ID" value="KZT13049.1"/>
    <property type="molecule type" value="Genomic_DNA"/>
</dbReference>
<keyword evidence="6" id="KW-0812">Transmembrane</keyword>
<dbReference type="InterPro" id="IPR001128">
    <property type="entry name" value="Cyt_P450"/>
</dbReference>
<comment type="subcellular location">
    <subcellularLocation>
        <location evidence="2">Membrane</location>
    </subcellularLocation>
</comment>
<keyword evidence="11" id="KW-0503">Monooxygenase</keyword>
<sequence length="566" mass="64865">MFSIDVVLLGFIASTTVALYVFNSRKTARHKLPPGPSGIPFFGNIFQVNVLKPYPQFRQWALEHGDIFYLRLGPQNVIVLNTPEAANELLVKRSSNYSSRASPHVAQDLVSDGQRMVFLPFAKEWKTVRKSLQSAIGFTPSKAYRRIQELESRAFMYDLLNHGDQSIVEKHHQGPNGEVPERHWFGVIRRFTTSVVINVAYGQRAHHLYNNPYLHKIYDVMVNFTQVAQPGNYFADAFPILRKLPDFLAPWRIEGRKMHQWEMDLWGKYFDEGKAATEQGINRHGFINQYLRARMDAGVENAPGNGLTDKGWMRDKMIAYTGATILEAGSDTTASTMQSFVLLMLTYPHVLERAREEIDSLVGMERMPDFDDMDRLPYFVACLKETFRRRPAIIMGVPHKAEEDDVYDGYLIPKGSTVFGNVWAIHMDPDRFPNPTAFTPERYYEKDKSPRWASGPDSNGRDHFVFGWGRRFCQGSYIAEASLFIALSRLVWGMDFYAPTDPTTGKPKIPDIDDEAGTWTEGFVTGPKMYDVGFKPRTDKHAQVMRKYFEDAQLEWQMMGMPGDER</sequence>
<evidence type="ECO:0000256" key="3">
    <source>
        <dbReference type="ARBA" id="ARBA00005179"/>
    </source>
</evidence>
<dbReference type="OrthoDB" id="1470350at2759"/>
<evidence type="ECO:0000256" key="12">
    <source>
        <dbReference type="ARBA" id="ARBA00023136"/>
    </source>
</evidence>
<dbReference type="InterPro" id="IPR002401">
    <property type="entry name" value="Cyt_P450_E_grp-I"/>
</dbReference>
<accession>A0A165IGR2</accession>
<keyword evidence="15" id="KW-1185">Reference proteome</keyword>
<evidence type="ECO:0000313" key="15">
    <source>
        <dbReference type="Proteomes" id="UP000076871"/>
    </source>
</evidence>
<comment type="similarity">
    <text evidence="4">Belongs to the cytochrome P450 family.</text>
</comment>
<comment type="pathway">
    <text evidence="3">Secondary metabolite biosynthesis.</text>
</comment>
<keyword evidence="9" id="KW-0560">Oxidoreductase</keyword>
<keyword evidence="10 13" id="KW-0408">Iron</keyword>
<keyword evidence="8" id="KW-1133">Transmembrane helix</keyword>
<dbReference type="PRINTS" id="PR00463">
    <property type="entry name" value="EP450I"/>
</dbReference>
<evidence type="ECO:0000313" key="14">
    <source>
        <dbReference type="EMBL" id="KZT13049.1"/>
    </source>
</evidence>
<evidence type="ECO:0000256" key="13">
    <source>
        <dbReference type="PIRSR" id="PIRSR602401-1"/>
    </source>
</evidence>
<dbReference type="GO" id="GO:0020037">
    <property type="term" value="F:heme binding"/>
    <property type="evidence" value="ECO:0007669"/>
    <property type="project" value="InterPro"/>
</dbReference>
<dbReference type="PRINTS" id="PR00385">
    <property type="entry name" value="P450"/>
</dbReference>
<dbReference type="Pfam" id="PF00067">
    <property type="entry name" value="p450"/>
    <property type="match status" value="1"/>
</dbReference>
<dbReference type="PANTHER" id="PTHR46300">
    <property type="entry name" value="P450, PUTATIVE (EUROFUNG)-RELATED-RELATED"/>
    <property type="match status" value="1"/>
</dbReference>
<evidence type="ECO:0000256" key="4">
    <source>
        <dbReference type="ARBA" id="ARBA00010617"/>
    </source>
</evidence>
<dbReference type="InterPro" id="IPR036396">
    <property type="entry name" value="Cyt_P450_sf"/>
</dbReference>
<dbReference type="CDD" id="cd11065">
    <property type="entry name" value="CYP64-like"/>
    <property type="match status" value="1"/>
</dbReference>
<dbReference type="STRING" id="1314785.A0A165IGR2"/>
<organism evidence="14 15">
    <name type="scientific">Laetiporus sulphureus 93-53</name>
    <dbReference type="NCBI Taxonomy" id="1314785"/>
    <lineage>
        <taxon>Eukaryota</taxon>
        <taxon>Fungi</taxon>
        <taxon>Dikarya</taxon>
        <taxon>Basidiomycota</taxon>
        <taxon>Agaricomycotina</taxon>
        <taxon>Agaricomycetes</taxon>
        <taxon>Polyporales</taxon>
        <taxon>Laetiporus</taxon>
    </lineage>
</organism>